<reference evidence="6 7" key="1">
    <citation type="submission" date="2019-08" db="EMBL/GenBank/DDBJ databases">
        <title>Paraburkholderia sp. DCY113.</title>
        <authorList>
            <person name="Kang J."/>
        </authorList>
    </citation>
    <scope>NUCLEOTIDE SEQUENCE [LARGE SCALE GENOMIC DNA]</scope>
    <source>
        <strain evidence="6 7">DCY113</strain>
    </source>
</reference>
<dbReference type="Gene3D" id="3.40.190.290">
    <property type="match status" value="1"/>
</dbReference>
<evidence type="ECO:0000313" key="6">
    <source>
        <dbReference type="EMBL" id="KAA0998030.1"/>
    </source>
</evidence>
<keyword evidence="4" id="KW-0804">Transcription</keyword>
<dbReference type="InterPro" id="IPR005119">
    <property type="entry name" value="LysR_subst-bd"/>
</dbReference>
<evidence type="ECO:0000256" key="1">
    <source>
        <dbReference type="ARBA" id="ARBA00009437"/>
    </source>
</evidence>
<evidence type="ECO:0000256" key="2">
    <source>
        <dbReference type="ARBA" id="ARBA00023015"/>
    </source>
</evidence>
<comment type="caution">
    <text evidence="6">The sequence shown here is derived from an EMBL/GenBank/DDBJ whole genome shotgun (WGS) entry which is preliminary data.</text>
</comment>
<evidence type="ECO:0000256" key="3">
    <source>
        <dbReference type="ARBA" id="ARBA00023125"/>
    </source>
</evidence>
<evidence type="ECO:0000313" key="7">
    <source>
        <dbReference type="Proteomes" id="UP000325273"/>
    </source>
</evidence>
<organism evidence="6 7">
    <name type="scientific">Paraburkholderia panacisoli</name>
    <dbReference type="NCBI Taxonomy" id="2603818"/>
    <lineage>
        <taxon>Bacteria</taxon>
        <taxon>Pseudomonadati</taxon>
        <taxon>Pseudomonadota</taxon>
        <taxon>Betaproteobacteria</taxon>
        <taxon>Burkholderiales</taxon>
        <taxon>Burkholderiaceae</taxon>
        <taxon>Paraburkholderia</taxon>
    </lineage>
</organism>
<sequence length="305" mass="33560">MVIVNLNDLTYFLAVAETGLLHRAAAEVGISQPALTKAVRRLESQLGVSLFERSPKGMQLTRYGIEFQRHAVTLRAAYEDTLGQIAELYAGELAKVRIGATPATEPLVGRAFLSLLKKRPALRLDLTVQLSDTLIRALLEGDIDVAVSPMPVDMPEELRAVRLLNETTSVVCRKQHPLNASETAVTPQDLGRYPWILPSPSVSVRQQIDAYFLKHRLDGPLVQVQSNYSSPMGVFYLIANTDMLGICSTQHWPIAEQLGLQVLSASRANWPREIACLVRRNGTPSPLTATFVDQLVEEAARPGKS</sequence>
<dbReference type="Pfam" id="PF00126">
    <property type="entry name" value="HTH_1"/>
    <property type="match status" value="1"/>
</dbReference>
<dbReference type="AlphaFoldDB" id="A0A5B0G7K7"/>
<dbReference type="PROSITE" id="PS50931">
    <property type="entry name" value="HTH_LYSR"/>
    <property type="match status" value="1"/>
</dbReference>
<keyword evidence="7" id="KW-1185">Reference proteome</keyword>
<feature type="domain" description="HTH lysR-type" evidence="5">
    <location>
        <begin position="4"/>
        <end position="61"/>
    </location>
</feature>
<comment type="similarity">
    <text evidence="1">Belongs to the LysR transcriptional regulatory family.</text>
</comment>
<accession>A0A5B0G7K7</accession>
<dbReference type="FunFam" id="1.10.10.10:FF:000001">
    <property type="entry name" value="LysR family transcriptional regulator"/>
    <property type="match status" value="1"/>
</dbReference>
<evidence type="ECO:0000256" key="4">
    <source>
        <dbReference type="ARBA" id="ARBA00023163"/>
    </source>
</evidence>
<proteinExistence type="inferred from homology"/>
<evidence type="ECO:0000259" key="5">
    <source>
        <dbReference type="PROSITE" id="PS50931"/>
    </source>
</evidence>
<dbReference type="InterPro" id="IPR036390">
    <property type="entry name" value="WH_DNA-bd_sf"/>
</dbReference>
<dbReference type="Pfam" id="PF03466">
    <property type="entry name" value="LysR_substrate"/>
    <property type="match status" value="1"/>
</dbReference>
<dbReference type="GO" id="GO:0003677">
    <property type="term" value="F:DNA binding"/>
    <property type="evidence" value="ECO:0007669"/>
    <property type="project" value="UniProtKB-KW"/>
</dbReference>
<dbReference type="InterPro" id="IPR000847">
    <property type="entry name" value="LysR_HTH_N"/>
</dbReference>
<dbReference type="PANTHER" id="PTHR30419">
    <property type="entry name" value="HTH-TYPE TRANSCRIPTIONAL REGULATOR YBHD"/>
    <property type="match status" value="1"/>
</dbReference>
<protein>
    <submittedName>
        <fullName evidence="6">LysR family transcriptional regulator</fullName>
    </submittedName>
</protein>
<dbReference type="SUPFAM" id="SSF53850">
    <property type="entry name" value="Periplasmic binding protein-like II"/>
    <property type="match status" value="1"/>
</dbReference>
<dbReference type="GO" id="GO:0005829">
    <property type="term" value="C:cytosol"/>
    <property type="evidence" value="ECO:0007669"/>
    <property type="project" value="TreeGrafter"/>
</dbReference>
<keyword evidence="2" id="KW-0805">Transcription regulation</keyword>
<dbReference type="PRINTS" id="PR00039">
    <property type="entry name" value="HTHLYSR"/>
</dbReference>
<dbReference type="SUPFAM" id="SSF46785">
    <property type="entry name" value="Winged helix' DNA-binding domain"/>
    <property type="match status" value="1"/>
</dbReference>
<dbReference type="InterPro" id="IPR036388">
    <property type="entry name" value="WH-like_DNA-bd_sf"/>
</dbReference>
<dbReference type="EMBL" id="VTUZ01000066">
    <property type="protein sequence ID" value="KAA0998030.1"/>
    <property type="molecule type" value="Genomic_DNA"/>
</dbReference>
<keyword evidence="3" id="KW-0238">DNA-binding</keyword>
<dbReference type="Proteomes" id="UP000325273">
    <property type="component" value="Unassembled WGS sequence"/>
</dbReference>
<dbReference type="Gene3D" id="1.10.10.10">
    <property type="entry name" value="Winged helix-like DNA-binding domain superfamily/Winged helix DNA-binding domain"/>
    <property type="match status" value="1"/>
</dbReference>
<name>A0A5B0G7K7_9BURK</name>
<gene>
    <name evidence="6" type="ORF">FVF58_46310</name>
</gene>
<dbReference type="InterPro" id="IPR050950">
    <property type="entry name" value="HTH-type_LysR_regulators"/>
</dbReference>
<dbReference type="GO" id="GO:0003700">
    <property type="term" value="F:DNA-binding transcription factor activity"/>
    <property type="evidence" value="ECO:0007669"/>
    <property type="project" value="InterPro"/>
</dbReference>